<dbReference type="PRINTS" id="PR00126">
    <property type="entry name" value="ATPASEGAMMA"/>
</dbReference>
<dbReference type="KEGG" id="psac:PSM36_1451"/>
<evidence type="ECO:0000256" key="6">
    <source>
        <dbReference type="ARBA" id="ARBA00023065"/>
    </source>
</evidence>
<keyword evidence="5 10" id="KW-0375">Hydrogen ion transport</keyword>
<dbReference type="RefSeq" id="WP_076930193.1">
    <property type="nucleotide sequence ID" value="NZ_LT605205.1"/>
</dbReference>
<keyword evidence="8 10" id="KW-0139">CF(1)</keyword>
<evidence type="ECO:0000256" key="2">
    <source>
        <dbReference type="ARBA" id="ARBA00004170"/>
    </source>
</evidence>
<evidence type="ECO:0000256" key="1">
    <source>
        <dbReference type="ARBA" id="ARBA00003456"/>
    </source>
</evidence>
<dbReference type="Pfam" id="PF00231">
    <property type="entry name" value="ATP-synt"/>
    <property type="match status" value="1"/>
</dbReference>
<keyword evidence="10" id="KW-1003">Cell membrane</keyword>
<dbReference type="Gene3D" id="1.10.287.80">
    <property type="entry name" value="ATP synthase, gamma subunit, helix hairpin domain"/>
    <property type="match status" value="1"/>
</dbReference>
<dbReference type="GO" id="GO:0005886">
    <property type="term" value="C:plasma membrane"/>
    <property type="evidence" value="ECO:0007669"/>
    <property type="project" value="UniProtKB-SubCell"/>
</dbReference>
<dbReference type="PANTHER" id="PTHR11693:SF22">
    <property type="entry name" value="ATP SYNTHASE SUBUNIT GAMMA, MITOCHONDRIAL"/>
    <property type="match status" value="1"/>
</dbReference>
<evidence type="ECO:0000256" key="7">
    <source>
        <dbReference type="ARBA" id="ARBA00023136"/>
    </source>
</evidence>
<comment type="subcellular location">
    <subcellularLocation>
        <location evidence="10">Cell membrane</location>
        <topology evidence="10">Peripheral membrane protein</topology>
    </subcellularLocation>
    <subcellularLocation>
        <location evidence="2">Membrane</location>
        <topology evidence="2">Peripheral membrane protein</topology>
    </subcellularLocation>
</comment>
<dbReference type="SUPFAM" id="SSF52943">
    <property type="entry name" value="ATP synthase (F1-ATPase), gamma subunit"/>
    <property type="match status" value="1"/>
</dbReference>
<evidence type="ECO:0000256" key="4">
    <source>
        <dbReference type="ARBA" id="ARBA00022448"/>
    </source>
</evidence>
<sequence>MAQLKEIKNRIQSVRSTQKITSAMMMISSARLVKTQRLIQSLYPYEQSLYRMLQLLAAGREESIDSPFLQTRAVKRVAIVAFSSNTGLAGRFNDDIAEKLKKVVANYMPLGKENILLYPIGEKVAKAVRSMGFKPQGDYSAISESPFYHNAQQIAGKLMEMYQKGEIDHVELIYHHFLTKGSQVIINEPFLPIEPKIPDGEKSAPNYIVEPDRRTILTQLIPKILKVKFYTAHLDSVTSEHAARMTAMRIATDNADDLSEELTLEYNKLRQQSITNELLDIVGGSFGNA</sequence>
<name>A0A1R3SVC5_9BACT</name>
<evidence type="ECO:0000313" key="11">
    <source>
        <dbReference type="EMBL" id="SCD20273.1"/>
    </source>
</evidence>
<comment type="similarity">
    <text evidence="3 10">Belongs to the ATPase gamma chain family.</text>
</comment>
<dbReference type="CDD" id="cd12151">
    <property type="entry name" value="F1-ATPase_gamma"/>
    <property type="match status" value="1"/>
</dbReference>
<evidence type="ECO:0000313" key="12">
    <source>
        <dbReference type="Proteomes" id="UP000187464"/>
    </source>
</evidence>
<reference evidence="11 12" key="1">
    <citation type="submission" date="2016-08" db="EMBL/GenBank/DDBJ databases">
        <authorList>
            <person name="Seilhamer J.J."/>
        </authorList>
    </citation>
    <scope>NUCLEOTIDE SEQUENCE [LARGE SCALE GENOMIC DNA]</scope>
    <source>
        <strain evidence="11">M3/6</strain>
    </source>
</reference>
<proteinExistence type="inferred from homology"/>
<evidence type="ECO:0000256" key="3">
    <source>
        <dbReference type="ARBA" id="ARBA00007681"/>
    </source>
</evidence>
<protein>
    <recommendedName>
        <fullName evidence="10">ATP synthase gamma chain</fullName>
    </recommendedName>
    <alternativeName>
        <fullName evidence="10">ATP synthase F1 sector gamma subunit</fullName>
    </alternativeName>
    <alternativeName>
        <fullName evidence="10">F-ATPase gamma subunit</fullName>
    </alternativeName>
</protein>
<dbReference type="InterPro" id="IPR000131">
    <property type="entry name" value="ATP_synth_F1_gsu"/>
</dbReference>
<dbReference type="GO" id="GO:0005524">
    <property type="term" value="F:ATP binding"/>
    <property type="evidence" value="ECO:0007669"/>
    <property type="project" value="UniProtKB-UniRule"/>
</dbReference>
<comment type="function">
    <text evidence="1 10">Produces ATP from ADP in the presence of a proton gradient across the membrane. The gamma chain is believed to be important in regulating ATPase activity and the flow of protons through the CF(0) complex.</text>
</comment>
<dbReference type="PANTHER" id="PTHR11693">
    <property type="entry name" value="ATP SYNTHASE GAMMA CHAIN"/>
    <property type="match status" value="1"/>
</dbReference>
<accession>A0A1R3SVC5</accession>
<dbReference type="STRING" id="1642647.PSM36_1451"/>
<organism evidence="11 12">
    <name type="scientific">Proteiniphilum saccharofermentans</name>
    <dbReference type="NCBI Taxonomy" id="1642647"/>
    <lineage>
        <taxon>Bacteria</taxon>
        <taxon>Pseudomonadati</taxon>
        <taxon>Bacteroidota</taxon>
        <taxon>Bacteroidia</taxon>
        <taxon>Bacteroidales</taxon>
        <taxon>Dysgonomonadaceae</taxon>
        <taxon>Proteiniphilum</taxon>
    </lineage>
</organism>
<evidence type="ECO:0000256" key="8">
    <source>
        <dbReference type="ARBA" id="ARBA00023196"/>
    </source>
</evidence>
<dbReference type="Proteomes" id="UP000187464">
    <property type="component" value="Chromosome I"/>
</dbReference>
<evidence type="ECO:0000256" key="9">
    <source>
        <dbReference type="ARBA" id="ARBA00023310"/>
    </source>
</evidence>
<dbReference type="GO" id="GO:0045259">
    <property type="term" value="C:proton-transporting ATP synthase complex"/>
    <property type="evidence" value="ECO:0007669"/>
    <property type="project" value="UniProtKB-KW"/>
</dbReference>
<dbReference type="InterPro" id="IPR035968">
    <property type="entry name" value="ATP_synth_F1_ATPase_gsu"/>
</dbReference>
<keyword evidence="9 10" id="KW-0066">ATP synthesis</keyword>
<keyword evidence="7 10" id="KW-0472">Membrane</keyword>
<dbReference type="AlphaFoldDB" id="A0A1R3SVC5"/>
<comment type="subunit">
    <text evidence="10">F-type ATPases have 2 components, CF(1) - the catalytic core - and CF(0) - the membrane proton channel. CF(1) has five subunits: alpha(3), beta(3), gamma(1), delta(1), epsilon(1). CF(0) has three main subunits: a, b and c.</text>
</comment>
<gene>
    <name evidence="10 11" type="primary">atpG</name>
    <name evidence="11" type="ORF">PSM36_1451</name>
</gene>
<dbReference type="Gene3D" id="3.40.1380.10">
    <property type="match status" value="1"/>
</dbReference>
<keyword evidence="12" id="KW-1185">Reference proteome</keyword>
<dbReference type="EMBL" id="LT605205">
    <property type="protein sequence ID" value="SCD20273.1"/>
    <property type="molecule type" value="Genomic_DNA"/>
</dbReference>
<dbReference type="NCBIfam" id="TIGR01146">
    <property type="entry name" value="ATPsyn_F1gamma"/>
    <property type="match status" value="1"/>
</dbReference>
<evidence type="ECO:0000256" key="10">
    <source>
        <dbReference type="HAMAP-Rule" id="MF_00815"/>
    </source>
</evidence>
<keyword evidence="6 10" id="KW-0406">Ion transport</keyword>
<keyword evidence="4 10" id="KW-0813">Transport</keyword>
<dbReference type="GO" id="GO:0042777">
    <property type="term" value="P:proton motive force-driven plasma membrane ATP synthesis"/>
    <property type="evidence" value="ECO:0007669"/>
    <property type="project" value="UniProtKB-UniRule"/>
</dbReference>
<dbReference type="GO" id="GO:0046933">
    <property type="term" value="F:proton-transporting ATP synthase activity, rotational mechanism"/>
    <property type="evidence" value="ECO:0007669"/>
    <property type="project" value="UniProtKB-UniRule"/>
</dbReference>
<dbReference type="HAMAP" id="MF_00815">
    <property type="entry name" value="ATP_synth_gamma_bact"/>
    <property type="match status" value="1"/>
</dbReference>
<evidence type="ECO:0000256" key="5">
    <source>
        <dbReference type="ARBA" id="ARBA00022781"/>
    </source>
</evidence>